<evidence type="ECO:0000313" key="3">
    <source>
        <dbReference type="Proteomes" id="UP000198577"/>
    </source>
</evidence>
<proteinExistence type="predicted"/>
<accession>A0A1I5WIY0</accession>
<dbReference type="SUPFAM" id="SSF81301">
    <property type="entry name" value="Nucleotidyltransferase"/>
    <property type="match status" value="1"/>
</dbReference>
<evidence type="ECO:0000259" key="1">
    <source>
        <dbReference type="Pfam" id="PF01909"/>
    </source>
</evidence>
<dbReference type="AlphaFoldDB" id="A0A1I5WIY0"/>
<reference evidence="2 3" key="1">
    <citation type="submission" date="2016-10" db="EMBL/GenBank/DDBJ databases">
        <authorList>
            <person name="de Groot N.N."/>
        </authorList>
    </citation>
    <scope>NUCLEOTIDE SEQUENCE [LARGE SCALE GENOMIC DNA]</scope>
    <source>
        <strain evidence="2 3">DSM 20678</strain>
    </source>
</reference>
<feature type="domain" description="Polymerase nucleotidyl transferase" evidence="1">
    <location>
        <begin position="10"/>
        <end position="81"/>
    </location>
</feature>
<dbReference type="EMBL" id="FOXR01000017">
    <property type="protein sequence ID" value="SFQ19753.1"/>
    <property type="molecule type" value="Genomic_DNA"/>
</dbReference>
<dbReference type="CDD" id="cd05403">
    <property type="entry name" value="NT_KNTase_like"/>
    <property type="match status" value="1"/>
</dbReference>
<dbReference type="Proteomes" id="UP000198577">
    <property type="component" value="Unassembled WGS sequence"/>
</dbReference>
<dbReference type="InterPro" id="IPR043519">
    <property type="entry name" value="NT_sf"/>
</dbReference>
<keyword evidence="2" id="KW-0808">Transferase</keyword>
<name>A0A1I5WIY0_9FIRM</name>
<dbReference type="PANTHER" id="PTHR37030:SF1">
    <property type="entry name" value="NUCLEOTIDYLTRANSFERASE"/>
    <property type="match status" value="1"/>
</dbReference>
<gene>
    <name evidence="2" type="ORF">SAMN05444406_11728</name>
</gene>
<dbReference type="STRING" id="937334.SAMN05444406_11728"/>
<dbReference type="Gene3D" id="3.30.460.10">
    <property type="entry name" value="Beta Polymerase, domain 2"/>
    <property type="match status" value="1"/>
</dbReference>
<dbReference type="PANTHER" id="PTHR37030">
    <property type="entry name" value="NUCLEOTIDYLTRANSFERASE"/>
    <property type="match status" value="1"/>
</dbReference>
<dbReference type="InterPro" id="IPR002934">
    <property type="entry name" value="Polymerase_NTP_transf_dom"/>
</dbReference>
<dbReference type="GO" id="GO:0016779">
    <property type="term" value="F:nucleotidyltransferase activity"/>
    <property type="evidence" value="ECO:0007669"/>
    <property type="project" value="InterPro"/>
</dbReference>
<protein>
    <submittedName>
        <fullName evidence="2">Predicted nucleotidyltransferase</fullName>
    </submittedName>
</protein>
<evidence type="ECO:0000313" key="2">
    <source>
        <dbReference type="EMBL" id="SFQ19753.1"/>
    </source>
</evidence>
<dbReference type="Pfam" id="PF01909">
    <property type="entry name" value="NTP_transf_2"/>
    <property type="match status" value="1"/>
</dbReference>
<sequence length="91" mass="10655">MLMIPQEKINEVVERIVKNVQPEKVVLFGSYAYGEPDEDSDLDILVIKESVLPRHERVKEIKKYLRGIKIPVDLIVYTPKEIDEWRGVLHN</sequence>
<organism evidence="2 3">
    <name type="scientific">Caldicoprobacter faecalis</name>
    <dbReference type="NCBI Taxonomy" id="937334"/>
    <lineage>
        <taxon>Bacteria</taxon>
        <taxon>Bacillati</taxon>
        <taxon>Bacillota</taxon>
        <taxon>Clostridia</taxon>
        <taxon>Caldicoprobacterales</taxon>
        <taxon>Caldicoprobacteraceae</taxon>
        <taxon>Caldicoprobacter</taxon>
    </lineage>
</organism>
<keyword evidence="3" id="KW-1185">Reference proteome</keyword>